<sequence length="199" mass="23463">MKKNENNMLLHKIRQAVETKLKNYPLRLEHTIRVYRTATKMARHYNKPLLPIQIAALFHDYTKNDTLEQQKPYLTQANIQKYSKTPAIFHALSAANILKKEFGITNVTILNAIKKHVWGDKKMNYCDKIVLLSDKLEPQRNFSQIKYFQKLAYFNLNQAVYELLKSNFDYFSQKGSPLPYNYQEILSSLKNSIKRKIFS</sequence>
<dbReference type="EC" id="3.6.1.41" evidence="1"/>
<evidence type="ECO:0000256" key="2">
    <source>
        <dbReference type="ARBA" id="ARBA00022723"/>
    </source>
</evidence>
<keyword evidence="4" id="KW-0378">Hydrolase</keyword>
<feature type="domain" description="HD" evidence="7">
    <location>
        <begin position="27"/>
        <end position="137"/>
    </location>
</feature>
<evidence type="ECO:0000256" key="1">
    <source>
        <dbReference type="ARBA" id="ARBA00012506"/>
    </source>
</evidence>
<gene>
    <name evidence="8" type="ORF">EXT02_01460</name>
</gene>
<name>A0A4P6MD38_9MOLU</name>
<dbReference type="EMBL" id="CP035949">
    <property type="protein sequence ID" value="QBF23858.1"/>
    <property type="molecule type" value="Genomic_DNA"/>
</dbReference>
<accession>A0A4P6MD38</accession>
<dbReference type="CDD" id="cd00077">
    <property type="entry name" value="HDc"/>
    <property type="match status" value="1"/>
</dbReference>
<evidence type="ECO:0000256" key="5">
    <source>
        <dbReference type="ARBA" id="ARBA00023004"/>
    </source>
</evidence>
<proteinExistence type="predicted"/>
<dbReference type="InterPro" id="IPR006674">
    <property type="entry name" value="HD_domain"/>
</dbReference>
<organism evidence="8 9">
    <name type="scientific">'Catharanthus roseus' aster yellows phytoplasma</name>
    <dbReference type="NCBI Taxonomy" id="1193712"/>
    <lineage>
        <taxon>Bacteria</taxon>
        <taxon>Bacillati</taxon>
        <taxon>Mycoplasmatota</taxon>
        <taxon>Mollicutes</taxon>
        <taxon>Acholeplasmatales</taxon>
        <taxon>Acholeplasmataceae</taxon>
        <taxon>Candidatus Phytoplasma</taxon>
        <taxon>16SrI (Aster yellows group)</taxon>
    </lineage>
</organism>
<dbReference type="AlphaFoldDB" id="A0A4P6MD38"/>
<dbReference type="SUPFAM" id="SSF109604">
    <property type="entry name" value="HD-domain/PDEase-like"/>
    <property type="match status" value="1"/>
</dbReference>
<keyword evidence="3" id="KW-0547">Nucleotide-binding</keyword>
<reference evidence="8 9" key="1">
    <citation type="submission" date="2019-02" db="EMBL/GenBank/DDBJ databases">
        <title>Draft Genome Sequence of Maize Bushy Stunt-like Phytoplasma group 16SrI-B (Aster yellows) in South Africa.</title>
        <authorList>
            <person name="Coetzee B."/>
            <person name="Douglas-Smit N."/>
            <person name="Maree H.J."/>
            <person name="Burger J.T."/>
            <person name="Kruger K."/>
            <person name="Pietersen G."/>
        </authorList>
    </citation>
    <scope>NUCLEOTIDE SEQUENCE [LARGE SCALE GENOMIC DNA]</scope>
    <source>
        <strain evidence="8 9">De Villa</strain>
    </source>
</reference>
<evidence type="ECO:0000256" key="3">
    <source>
        <dbReference type="ARBA" id="ARBA00022741"/>
    </source>
</evidence>
<dbReference type="InterPro" id="IPR051094">
    <property type="entry name" value="Diverse_Catalytic_Enzymes"/>
</dbReference>
<dbReference type="NCBIfam" id="TIGR00488">
    <property type="entry name" value="bis(5'-nucleosyl)-tetraphosphatase (symmetrical) YqeK"/>
    <property type="match status" value="1"/>
</dbReference>
<evidence type="ECO:0000313" key="8">
    <source>
        <dbReference type="EMBL" id="QBF23858.1"/>
    </source>
</evidence>
<dbReference type="PANTHER" id="PTHR35795">
    <property type="entry name" value="SLR1885 PROTEIN"/>
    <property type="match status" value="1"/>
</dbReference>
<evidence type="ECO:0000256" key="6">
    <source>
        <dbReference type="ARBA" id="ARBA00049417"/>
    </source>
</evidence>
<dbReference type="GO" id="GO:0000166">
    <property type="term" value="F:nucleotide binding"/>
    <property type="evidence" value="ECO:0007669"/>
    <property type="project" value="UniProtKB-KW"/>
</dbReference>
<keyword evidence="9" id="KW-1185">Reference proteome</keyword>
<dbReference type="PANTHER" id="PTHR35795:SF1">
    <property type="entry name" value="BIS(5'-NUCLEOSYL)-TETRAPHOSPHATASE, SYMMETRICAL"/>
    <property type="match status" value="1"/>
</dbReference>
<dbReference type="InterPro" id="IPR003607">
    <property type="entry name" value="HD/PDEase_dom"/>
</dbReference>
<dbReference type="Proteomes" id="UP000289726">
    <property type="component" value="Chromosome"/>
</dbReference>
<dbReference type="InterPro" id="IPR005249">
    <property type="entry name" value="YqeK"/>
</dbReference>
<keyword evidence="2" id="KW-0479">Metal-binding</keyword>
<dbReference type="Gene3D" id="1.10.3210.10">
    <property type="entry name" value="Hypothetical protein af1432"/>
    <property type="match status" value="1"/>
</dbReference>
<protein>
    <recommendedName>
        <fullName evidence="1">bis(5'-nucleosyl)-tetraphosphatase (symmetrical)</fullName>
        <ecNumber evidence="1">3.6.1.41</ecNumber>
    </recommendedName>
</protein>
<dbReference type="GO" id="GO:0046872">
    <property type="term" value="F:metal ion binding"/>
    <property type="evidence" value="ECO:0007669"/>
    <property type="project" value="UniProtKB-KW"/>
</dbReference>
<keyword evidence="5" id="KW-0408">Iron</keyword>
<dbReference type="Pfam" id="PF01966">
    <property type="entry name" value="HD"/>
    <property type="match status" value="1"/>
</dbReference>
<evidence type="ECO:0000313" key="9">
    <source>
        <dbReference type="Proteomes" id="UP000289726"/>
    </source>
</evidence>
<comment type="catalytic activity">
    <reaction evidence="6">
        <text>P(1),P(4)-bis(5'-adenosyl) tetraphosphate + H2O = 2 ADP + 2 H(+)</text>
        <dbReference type="Rhea" id="RHEA:24252"/>
        <dbReference type="ChEBI" id="CHEBI:15377"/>
        <dbReference type="ChEBI" id="CHEBI:15378"/>
        <dbReference type="ChEBI" id="CHEBI:58141"/>
        <dbReference type="ChEBI" id="CHEBI:456216"/>
        <dbReference type="EC" id="3.6.1.41"/>
    </reaction>
</comment>
<evidence type="ECO:0000256" key="4">
    <source>
        <dbReference type="ARBA" id="ARBA00022801"/>
    </source>
</evidence>
<evidence type="ECO:0000259" key="7">
    <source>
        <dbReference type="Pfam" id="PF01966"/>
    </source>
</evidence>
<dbReference type="GO" id="GO:0008803">
    <property type="term" value="F:bis(5'-nucleosyl)-tetraphosphatase (symmetrical) activity"/>
    <property type="evidence" value="ECO:0007669"/>
    <property type="project" value="UniProtKB-EC"/>
</dbReference>